<dbReference type="PRINTS" id="PR01183">
    <property type="entry name" value="RIBORDTASEM1"/>
</dbReference>
<protein>
    <recommendedName>
        <fullName evidence="2 10">Ribonucleoside-diphosphate reductase</fullName>
        <ecNumber evidence="2 10">1.17.4.1</ecNumber>
    </recommendedName>
</protein>
<dbReference type="Pfam" id="PF00317">
    <property type="entry name" value="Ribonuc_red_lgN"/>
    <property type="match status" value="1"/>
</dbReference>
<keyword evidence="14" id="KW-1185">Reference proteome</keyword>
<dbReference type="Pfam" id="PF03477">
    <property type="entry name" value="ATP-cone"/>
    <property type="match status" value="1"/>
</dbReference>
<gene>
    <name evidence="13" type="ORF">GCM10009430_12230</name>
</gene>
<dbReference type="SUPFAM" id="SSF51998">
    <property type="entry name" value="PFL-like glycyl radical enzymes"/>
    <property type="match status" value="1"/>
</dbReference>
<evidence type="ECO:0000259" key="12">
    <source>
        <dbReference type="PROSITE" id="PS51161"/>
    </source>
</evidence>
<dbReference type="EC" id="1.17.4.1" evidence="2 10"/>
<evidence type="ECO:0000313" key="13">
    <source>
        <dbReference type="EMBL" id="GAA0716478.1"/>
    </source>
</evidence>
<dbReference type="CDD" id="cd01679">
    <property type="entry name" value="RNR_I"/>
    <property type="match status" value="1"/>
</dbReference>
<keyword evidence="4 9" id="KW-0547">Nucleotide-binding</keyword>
<keyword evidence="7 10" id="KW-0215">Deoxyribonucleotide synthesis</keyword>
<evidence type="ECO:0000256" key="7">
    <source>
        <dbReference type="ARBA" id="ARBA00023116"/>
    </source>
</evidence>
<dbReference type="RefSeq" id="WP_343911478.1">
    <property type="nucleotide sequence ID" value="NZ_BAAAGE010000001.1"/>
</dbReference>
<keyword evidence="5 9" id="KW-0067">ATP-binding</keyword>
<evidence type="ECO:0000256" key="1">
    <source>
        <dbReference type="ARBA" id="ARBA00010406"/>
    </source>
</evidence>
<dbReference type="PROSITE" id="PS51161">
    <property type="entry name" value="ATP_CONE"/>
    <property type="match status" value="1"/>
</dbReference>
<evidence type="ECO:0000256" key="5">
    <source>
        <dbReference type="ARBA" id="ARBA00022840"/>
    </source>
</evidence>
<keyword evidence="3" id="KW-0021">Allosteric enzyme</keyword>
<evidence type="ECO:0000313" key="14">
    <source>
        <dbReference type="Proteomes" id="UP001501758"/>
    </source>
</evidence>
<reference evidence="14" key="1">
    <citation type="journal article" date="2019" name="Int. J. Syst. Evol. Microbiol.">
        <title>The Global Catalogue of Microorganisms (GCM) 10K type strain sequencing project: providing services to taxonomists for standard genome sequencing and annotation.</title>
        <authorList>
            <consortium name="The Broad Institute Genomics Platform"/>
            <consortium name="The Broad Institute Genome Sequencing Center for Infectious Disease"/>
            <person name="Wu L."/>
            <person name="Ma J."/>
        </authorList>
    </citation>
    <scope>NUCLEOTIDE SEQUENCE [LARGE SCALE GENOMIC DNA]</scope>
    <source>
        <strain evidence="14">JCM 15974</strain>
    </source>
</reference>
<dbReference type="Gene3D" id="3.20.70.20">
    <property type="match status" value="1"/>
</dbReference>
<comment type="catalytic activity">
    <reaction evidence="8 10">
        <text>a 2'-deoxyribonucleoside 5'-diphosphate + [thioredoxin]-disulfide + H2O = a ribonucleoside 5'-diphosphate + [thioredoxin]-dithiol</text>
        <dbReference type="Rhea" id="RHEA:23252"/>
        <dbReference type="Rhea" id="RHEA-COMP:10698"/>
        <dbReference type="Rhea" id="RHEA-COMP:10700"/>
        <dbReference type="ChEBI" id="CHEBI:15377"/>
        <dbReference type="ChEBI" id="CHEBI:29950"/>
        <dbReference type="ChEBI" id="CHEBI:50058"/>
        <dbReference type="ChEBI" id="CHEBI:57930"/>
        <dbReference type="ChEBI" id="CHEBI:73316"/>
        <dbReference type="EC" id="1.17.4.1"/>
    </reaction>
</comment>
<accession>A0ABP3TVJ5</accession>
<organism evidence="13 14">
    <name type="scientific">Aquimarina litoralis</name>
    <dbReference type="NCBI Taxonomy" id="584605"/>
    <lineage>
        <taxon>Bacteria</taxon>
        <taxon>Pseudomonadati</taxon>
        <taxon>Bacteroidota</taxon>
        <taxon>Flavobacteriia</taxon>
        <taxon>Flavobacteriales</taxon>
        <taxon>Flavobacteriaceae</taxon>
        <taxon>Aquimarina</taxon>
    </lineage>
</organism>
<dbReference type="InterPro" id="IPR013346">
    <property type="entry name" value="NrdE_NrdA_C"/>
</dbReference>
<evidence type="ECO:0000256" key="2">
    <source>
        <dbReference type="ARBA" id="ARBA00012274"/>
    </source>
</evidence>
<dbReference type="PANTHER" id="PTHR11573">
    <property type="entry name" value="RIBONUCLEOSIDE-DIPHOSPHATE REDUCTASE LARGE CHAIN"/>
    <property type="match status" value="1"/>
</dbReference>
<dbReference type="InterPro" id="IPR005144">
    <property type="entry name" value="ATP-cone_dom"/>
</dbReference>
<evidence type="ECO:0000256" key="3">
    <source>
        <dbReference type="ARBA" id="ARBA00022533"/>
    </source>
</evidence>
<feature type="compositionally biased region" description="Polar residues" evidence="11">
    <location>
        <begin position="779"/>
        <end position="797"/>
    </location>
</feature>
<dbReference type="InterPro" id="IPR008926">
    <property type="entry name" value="RNR_R1-su_N"/>
</dbReference>
<dbReference type="PROSITE" id="PS00089">
    <property type="entry name" value="RIBORED_LARGE"/>
    <property type="match status" value="1"/>
</dbReference>
<proteinExistence type="inferred from homology"/>
<dbReference type="EMBL" id="BAAAGE010000001">
    <property type="protein sequence ID" value="GAA0716478.1"/>
    <property type="molecule type" value="Genomic_DNA"/>
</dbReference>
<evidence type="ECO:0000256" key="8">
    <source>
        <dbReference type="ARBA" id="ARBA00047754"/>
    </source>
</evidence>
<evidence type="ECO:0000256" key="11">
    <source>
        <dbReference type="SAM" id="MobiDB-lite"/>
    </source>
</evidence>
<dbReference type="InterPro" id="IPR013509">
    <property type="entry name" value="RNR_lsu_N"/>
</dbReference>
<evidence type="ECO:0000256" key="10">
    <source>
        <dbReference type="RuleBase" id="RU003410"/>
    </source>
</evidence>
<keyword evidence="6 10" id="KW-0560">Oxidoreductase</keyword>
<dbReference type="Proteomes" id="UP001501758">
    <property type="component" value="Unassembled WGS sequence"/>
</dbReference>
<comment type="similarity">
    <text evidence="1 10">Belongs to the ribonucleoside diphosphate reductase large chain family.</text>
</comment>
<dbReference type="SUPFAM" id="SSF48168">
    <property type="entry name" value="R1 subunit of ribonucleotide reductase, N-terminal domain"/>
    <property type="match status" value="1"/>
</dbReference>
<feature type="region of interest" description="Disordered" evidence="11">
    <location>
        <begin position="777"/>
        <end position="797"/>
    </location>
</feature>
<evidence type="ECO:0000256" key="6">
    <source>
        <dbReference type="ARBA" id="ARBA00023002"/>
    </source>
</evidence>
<sequence>MYVVKRDGHKEPIMFDKITARVRKLCYGLNSLVDPVKVAMRVIEGLYDGVTTSELDNLAAEIAATMTIAHPDYAKLAARISVSNLHKNTKKTFSEVVKDLYEYVNPRTEKKAPLISDEVYEVIMANKEKLDSTIIYNRDFGYDYFGFKTLERSYLLKLNGKIAERPQHMLMRVSIGIHLNDLDAAIETYELMSKKYFTHATPTLFNSGTPKPQMSSCFLLATKEDSIDGIYDTLKQTAKISQSAGGIGLSIHNVRATGSYIAGTNGTSNGIVPMLRVFNDTARYVDQGGGKRKGSFAIYVEPWHADIFDFLDLKKNHGKEEMRARDLFYAMWIPDLFMKRVQEDAEWTLMCPNECPGLFDMHSEEFEETYVRYEAEGKGRRTIKARELWEKILESQIETGTPYMLYKDAANRKSNQQNLGTIRSSNLCTEILEYTSPDEVAVCNLASIALPMFVKNGEFDHEELFRITKRVTKNLNKVIDRNYYPVKEAENSNMRHRPIGLGVQGLADTFIQLRMPFTSDEAKKLNQEIFETLYFAAVTASMEEATADGPYQTYEGSPISKGEFQHNLWGIKDEELSGRWDWATLRKEVLEHGVRNSLLVAPMPTASTSQILGNNEAFEPYTSNIYTRRVLSGEFIVVNKHLLEDLVKLNLWSDDLKDAIMRANGSIQNIDIIPQDLKELYKTVWELSMKDIIDMSRHRGYFIDQSQSLNLFMEGATMAKLTSMHFYAWKSGLKTGMYYLRTKSAVDAIKFTLKTEKKEQPQAEKVAVAAAQVMEAQATPKTEPQAEQVQVSAEGTSLTPEELRALIAQSKEAEGDDCLMCGS</sequence>
<dbReference type="InterPro" id="IPR039718">
    <property type="entry name" value="Rrm1"/>
</dbReference>
<feature type="domain" description="ATP-cone" evidence="12">
    <location>
        <begin position="1"/>
        <end position="91"/>
    </location>
</feature>
<dbReference type="Pfam" id="PF02867">
    <property type="entry name" value="Ribonuc_red_lgC"/>
    <property type="match status" value="1"/>
</dbReference>
<comment type="caution">
    <text evidence="13">The sequence shown here is derived from an EMBL/GenBank/DDBJ whole genome shotgun (WGS) entry which is preliminary data.</text>
</comment>
<dbReference type="PANTHER" id="PTHR11573:SF6">
    <property type="entry name" value="RIBONUCLEOSIDE-DIPHOSPHATE REDUCTASE LARGE SUBUNIT"/>
    <property type="match status" value="1"/>
</dbReference>
<dbReference type="NCBIfam" id="TIGR02506">
    <property type="entry name" value="NrdE_NrdA"/>
    <property type="match status" value="1"/>
</dbReference>
<name>A0ABP3TVJ5_9FLAO</name>
<evidence type="ECO:0000256" key="4">
    <source>
        <dbReference type="ARBA" id="ARBA00022741"/>
    </source>
</evidence>
<evidence type="ECO:0000256" key="9">
    <source>
        <dbReference type="PROSITE-ProRule" id="PRU00492"/>
    </source>
</evidence>
<comment type="function">
    <text evidence="10">Provides the precursors necessary for DNA synthesis. Catalyzes the biosynthesis of deoxyribonucleotides from the corresponding ribonucleotides.</text>
</comment>
<dbReference type="InterPro" id="IPR000788">
    <property type="entry name" value="RNR_lg_C"/>
</dbReference>